<evidence type="ECO:0000313" key="1">
    <source>
        <dbReference type="EMBL" id="MDA4844004.1"/>
    </source>
</evidence>
<organism evidence="1 2">
    <name type="scientific">Hoeflea poritis</name>
    <dbReference type="NCBI Taxonomy" id="2993659"/>
    <lineage>
        <taxon>Bacteria</taxon>
        <taxon>Pseudomonadati</taxon>
        <taxon>Pseudomonadota</taxon>
        <taxon>Alphaproteobacteria</taxon>
        <taxon>Hyphomicrobiales</taxon>
        <taxon>Rhizobiaceae</taxon>
        <taxon>Hoeflea</taxon>
    </lineage>
</organism>
<evidence type="ECO:0000313" key="2">
    <source>
        <dbReference type="Proteomes" id="UP001148313"/>
    </source>
</evidence>
<dbReference type="EMBL" id="JAPJZH010000001">
    <property type="protein sequence ID" value="MDA4844004.1"/>
    <property type="molecule type" value="Genomic_DNA"/>
</dbReference>
<reference evidence="1" key="1">
    <citation type="submission" date="2022-11" db="EMBL/GenBank/DDBJ databases">
        <title>Hoeflea poritis sp. nov., isolated from scleractinian coral Porites lutea.</title>
        <authorList>
            <person name="Zhang G."/>
            <person name="Wei Q."/>
            <person name="Cai L."/>
        </authorList>
    </citation>
    <scope>NUCLEOTIDE SEQUENCE</scope>
    <source>
        <strain evidence="1">E7-10</strain>
    </source>
</reference>
<dbReference type="Proteomes" id="UP001148313">
    <property type="component" value="Unassembled WGS sequence"/>
</dbReference>
<keyword evidence="2" id="KW-1185">Reference proteome</keyword>
<comment type="caution">
    <text evidence="1">The sequence shown here is derived from an EMBL/GenBank/DDBJ whole genome shotgun (WGS) entry which is preliminary data.</text>
</comment>
<accession>A0ABT4VH15</accession>
<sequence>MGGLREYKSFAGGSWNALRGKYRYSLDGVWRDGHRDLYNNHIGNQIAAYAKENRLPRKAIAYLVLDAVNTKQLVLNEFEDPRVGVLSFVDPKYKGPSWDGLKRMKHVLGLEWP</sequence>
<protein>
    <submittedName>
        <fullName evidence="1">Uncharacterized protein</fullName>
    </submittedName>
</protein>
<name>A0ABT4VH15_9HYPH</name>
<dbReference type="RefSeq" id="WP_271087524.1">
    <property type="nucleotide sequence ID" value="NZ_JAPJZH010000001.1"/>
</dbReference>
<proteinExistence type="predicted"/>
<gene>
    <name evidence="1" type="ORF">OOZ53_01525</name>
</gene>